<evidence type="ECO:0000259" key="2">
    <source>
        <dbReference type="Pfam" id="PF14507"/>
    </source>
</evidence>
<dbReference type="Gene3D" id="3.10.180.40">
    <property type="entry name" value="C3-degrading proteinase like domains"/>
    <property type="match status" value="1"/>
</dbReference>
<sequence length="247" mass="27992">MTLVTKATFKTPVVRVFDKDANISFYQETLGFRLVSEENAIAIFSAYENSERTFIIEESPTYRTRAVNGKTKHHKTIIKVTRASDIECLLARDITVDTLFKGENGYAFEVTSPQGYTYLIHAENDRASLVTIEKTDFKAQPDFLGLSDFTIEELVLNVPNVGIAQAFYRKLNLSLAISFVESEGEDLQVNPDDVWDLEYLEFTLPVESEIALVKEELETLGCAIAYDDKKLLVTRDTSNIEIWFSKS</sequence>
<dbReference type="InterPro" id="IPR032702">
    <property type="entry name" value="CppA_N"/>
</dbReference>
<reference evidence="4" key="1">
    <citation type="journal article" date="2019" name="Int. J. Syst. Evol. Microbiol.">
        <title>The Global Catalogue of Microorganisms (GCM) 10K type strain sequencing project: providing services to taxonomists for standard genome sequencing and annotation.</title>
        <authorList>
            <consortium name="The Broad Institute Genomics Platform"/>
            <consortium name="The Broad Institute Genome Sequencing Center for Infectious Disease"/>
            <person name="Wu L."/>
            <person name="Ma J."/>
        </authorList>
    </citation>
    <scope>NUCLEOTIDE SEQUENCE [LARGE SCALE GENOMIC DNA]</scope>
    <source>
        <strain evidence="4">DT43</strain>
    </source>
</reference>
<accession>A0ABW0UFM3</accession>
<dbReference type="Pfam" id="PF14506">
    <property type="entry name" value="CppA_N"/>
    <property type="match status" value="1"/>
</dbReference>
<dbReference type="Proteomes" id="UP001596110">
    <property type="component" value="Unassembled WGS sequence"/>
</dbReference>
<dbReference type="Pfam" id="PF14507">
    <property type="entry name" value="CppA_C"/>
    <property type="match status" value="1"/>
</dbReference>
<evidence type="ECO:0000313" key="3">
    <source>
        <dbReference type="EMBL" id="MFC5631045.1"/>
    </source>
</evidence>
<dbReference type="InterPro" id="IPR029068">
    <property type="entry name" value="Glyas_Bleomycin-R_OHBP_Dase"/>
</dbReference>
<keyword evidence="4" id="KW-1185">Reference proteome</keyword>
<dbReference type="EMBL" id="JBHSOJ010000016">
    <property type="protein sequence ID" value="MFC5631045.1"/>
    <property type="molecule type" value="Genomic_DNA"/>
</dbReference>
<dbReference type="Gene3D" id="3.10.180.10">
    <property type="entry name" value="2,3-Dihydroxybiphenyl 1,2-Dioxygenase, domain 1"/>
    <property type="match status" value="1"/>
</dbReference>
<comment type="caution">
    <text evidence="3">The sequence shown here is derived from an EMBL/GenBank/DDBJ whole genome shotgun (WGS) entry which is preliminary data.</text>
</comment>
<organism evidence="3 4">
    <name type="scientific">Streptococcus caledonicus</name>
    <dbReference type="NCBI Taxonomy" id="2614158"/>
    <lineage>
        <taxon>Bacteria</taxon>
        <taxon>Bacillati</taxon>
        <taxon>Bacillota</taxon>
        <taxon>Bacilli</taxon>
        <taxon>Lactobacillales</taxon>
        <taxon>Streptococcaceae</taxon>
        <taxon>Streptococcus</taxon>
    </lineage>
</organism>
<evidence type="ECO:0000313" key="4">
    <source>
        <dbReference type="Proteomes" id="UP001596110"/>
    </source>
</evidence>
<gene>
    <name evidence="3" type="ORF">ACFPQ3_05425</name>
</gene>
<feature type="domain" description="CppA C-terminal" evidence="2">
    <location>
        <begin position="146"/>
        <end position="244"/>
    </location>
</feature>
<proteinExistence type="predicted"/>
<protein>
    <submittedName>
        <fullName evidence="3">CppA N-terminal domain-containing protein</fullName>
    </submittedName>
</protein>
<dbReference type="RefSeq" id="WP_156805648.1">
    <property type="nucleotide sequence ID" value="NZ_JBHSOJ010000016.1"/>
</dbReference>
<evidence type="ECO:0000259" key="1">
    <source>
        <dbReference type="Pfam" id="PF14506"/>
    </source>
</evidence>
<dbReference type="SUPFAM" id="SSF54593">
    <property type="entry name" value="Glyoxalase/Bleomycin resistance protein/Dihydroxybiphenyl dioxygenase"/>
    <property type="match status" value="1"/>
</dbReference>
<name>A0ABW0UFM3_9STRE</name>
<dbReference type="InterPro" id="IPR032703">
    <property type="entry name" value="CppA_C"/>
</dbReference>
<feature type="domain" description="CppA N-terminal" evidence="1">
    <location>
        <begin position="9"/>
        <end position="132"/>
    </location>
</feature>